<dbReference type="SMR" id="A0A498J0F7"/>
<dbReference type="PROSITE" id="PS50084">
    <property type="entry name" value="KH_TYPE_1"/>
    <property type="match status" value="4"/>
</dbReference>
<evidence type="ECO:0000256" key="1">
    <source>
        <dbReference type="ARBA" id="ARBA00022737"/>
    </source>
</evidence>
<dbReference type="SMART" id="SM00322">
    <property type="entry name" value="KH"/>
    <property type="match status" value="4"/>
</dbReference>
<comment type="caution">
    <text evidence="5">The sequence shown here is derived from an EMBL/GenBank/DDBJ whole genome shotgun (WGS) entry which is preliminary data.</text>
</comment>
<keyword evidence="6" id="KW-1185">Reference proteome</keyword>
<dbReference type="GO" id="GO:0003723">
    <property type="term" value="F:RNA binding"/>
    <property type="evidence" value="ECO:0007669"/>
    <property type="project" value="UniProtKB-UniRule"/>
</dbReference>
<evidence type="ECO:0000256" key="2">
    <source>
        <dbReference type="PROSITE-ProRule" id="PRU00117"/>
    </source>
</evidence>
<organism evidence="5 6">
    <name type="scientific">Malus domestica</name>
    <name type="common">Apple</name>
    <name type="synonym">Pyrus malus</name>
    <dbReference type="NCBI Taxonomy" id="3750"/>
    <lineage>
        <taxon>Eukaryota</taxon>
        <taxon>Viridiplantae</taxon>
        <taxon>Streptophyta</taxon>
        <taxon>Embryophyta</taxon>
        <taxon>Tracheophyta</taxon>
        <taxon>Spermatophyta</taxon>
        <taxon>Magnoliopsida</taxon>
        <taxon>eudicotyledons</taxon>
        <taxon>Gunneridae</taxon>
        <taxon>Pentapetalae</taxon>
        <taxon>rosids</taxon>
        <taxon>fabids</taxon>
        <taxon>Rosales</taxon>
        <taxon>Rosaceae</taxon>
        <taxon>Amygdaloideae</taxon>
        <taxon>Maleae</taxon>
        <taxon>Malus</taxon>
    </lineage>
</organism>
<evidence type="ECO:0000313" key="6">
    <source>
        <dbReference type="Proteomes" id="UP000290289"/>
    </source>
</evidence>
<evidence type="ECO:0000313" key="5">
    <source>
        <dbReference type="EMBL" id="RXH89038.1"/>
    </source>
</evidence>
<dbReference type="InterPro" id="IPR036612">
    <property type="entry name" value="KH_dom_type_1_sf"/>
</dbReference>
<feature type="domain" description="K Homology" evidence="4">
    <location>
        <begin position="100"/>
        <end position="175"/>
    </location>
</feature>
<dbReference type="PANTHER" id="PTHR10288">
    <property type="entry name" value="KH DOMAIN CONTAINING RNA BINDING PROTEIN"/>
    <property type="match status" value="1"/>
</dbReference>
<dbReference type="EMBL" id="RDQH01000335">
    <property type="protein sequence ID" value="RXH89038.1"/>
    <property type="molecule type" value="Genomic_DNA"/>
</dbReference>
<feature type="region of interest" description="Disordered" evidence="3">
    <location>
        <begin position="492"/>
        <end position="544"/>
    </location>
</feature>
<keyword evidence="1" id="KW-0677">Repeat</keyword>
<feature type="domain" description="K Homology" evidence="4">
    <location>
        <begin position="245"/>
        <end position="325"/>
    </location>
</feature>
<dbReference type="InterPro" id="IPR004087">
    <property type="entry name" value="KH_dom"/>
</dbReference>
<feature type="compositionally biased region" description="Polar residues" evidence="3">
    <location>
        <begin position="460"/>
        <end position="470"/>
    </location>
</feature>
<feature type="domain" description="K Homology" evidence="4">
    <location>
        <begin position="329"/>
        <end position="404"/>
    </location>
</feature>
<accession>A0A498J0F7</accession>
<reference evidence="5 6" key="1">
    <citation type="submission" date="2018-10" db="EMBL/GenBank/DDBJ databases">
        <title>A high-quality apple genome assembly.</title>
        <authorList>
            <person name="Hu J."/>
        </authorList>
    </citation>
    <scope>NUCLEOTIDE SEQUENCE [LARGE SCALE GENOMIC DNA]</scope>
    <source>
        <strain evidence="6">cv. HFTH1</strain>
        <tissue evidence="5">Young leaf</tissue>
    </source>
</reference>
<dbReference type="InterPro" id="IPR004088">
    <property type="entry name" value="KH_dom_type_1"/>
</dbReference>
<feature type="domain" description="K Homology" evidence="4">
    <location>
        <begin position="546"/>
        <end position="616"/>
    </location>
</feature>
<evidence type="ECO:0000259" key="4">
    <source>
        <dbReference type="SMART" id="SM00322"/>
    </source>
</evidence>
<dbReference type="Pfam" id="PF00013">
    <property type="entry name" value="KH_1"/>
    <property type="match status" value="4"/>
</dbReference>
<feature type="compositionally biased region" description="Low complexity" evidence="3">
    <location>
        <begin position="526"/>
        <end position="540"/>
    </location>
</feature>
<proteinExistence type="predicted"/>
<keyword evidence="2" id="KW-0694">RNA-binding</keyword>
<dbReference type="Gene3D" id="3.30.310.210">
    <property type="match status" value="2"/>
</dbReference>
<dbReference type="AlphaFoldDB" id="A0A498J0F7"/>
<dbReference type="SUPFAM" id="SSF54791">
    <property type="entry name" value="Eukaryotic type KH-domain (KH-domain type I)"/>
    <property type="match status" value="4"/>
</dbReference>
<dbReference type="Proteomes" id="UP000290289">
    <property type="component" value="Chromosome 9"/>
</dbReference>
<sequence>MEAAALFRLLCPSSKTAALIPKLGSTPGAKVRIEHPTHGGDECVVLIFAEPNAQSPNNAAQTLDKAERSPAQQALVRVFGKVTVDDAGEAEKGNSGGCGGLVCCRLLVASSQVGCVLGRGGKIVEKIRQESGAHVRVLPRDQIPPCASPADELIQITGDFSAVKKALLSVSGCLQDNPKEDVANSGATKISGGSIHGTGMPAQVDPIAHRGFGPGFNASDYHSRNYSSNPGTENIGRGHRMAMEEEVVFKLLCHVDKVGSLIGKGGSIVRTMQSETGASIKIADCAPDSDERVVIISAQENPEQKYSPAQEAVIRAHHRIAEIGFEPGAAVVARLLVHPQQIGCLLGKGGFIITEMRRATGASIRIFPKEQVQKGSYQNDEVVQVIGSLPSVQDALFHITSRIRETIFPMRPPYANFSGPPYMSPFPEMPPPSFRPRHNPASPGPYPSPGFHHGIDHSAFPSQTPDHQPSFSHGMDHNGPAHMDRVPYSFGNERPGHGPTFESPSPRAWTPQGVSCGTPRGAADVGSGLASRNGSRRSGSQQPYLTSTTVEITIPQTLITHVHGEKNGNLSQIRQISGAHVIVHDSKPGSLETLVVVSGPPDKTRAAQTLIHGFILCGQTQL</sequence>
<protein>
    <recommendedName>
        <fullName evidence="4">K Homology domain-containing protein</fullName>
    </recommendedName>
</protein>
<dbReference type="STRING" id="3750.A0A498J0F7"/>
<feature type="region of interest" description="Disordered" evidence="3">
    <location>
        <begin position="430"/>
        <end position="470"/>
    </location>
</feature>
<dbReference type="CDD" id="cd22459">
    <property type="entry name" value="KH-I_PEPPER_rpt1_like"/>
    <property type="match status" value="1"/>
</dbReference>
<evidence type="ECO:0000256" key="3">
    <source>
        <dbReference type="SAM" id="MobiDB-lite"/>
    </source>
</evidence>
<name>A0A498J0F7_MALDO</name>
<dbReference type="CDD" id="cd22460">
    <property type="entry name" value="KH-I_PEPPER_rpt2_like"/>
    <property type="match status" value="2"/>
</dbReference>
<gene>
    <name evidence="5" type="ORF">DVH24_000637</name>
</gene>
<dbReference type="Gene3D" id="3.30.1370.10">
    <property type="entry name" value="K Homology domain, type 1"/>
    <property type="match status" value="1"/>
</dbReference>